<sequence>MPEQFQYARSSPQEFPALDLKEWNHYAEMLGTMGFEQIIDFRIESTVGIARLFSDSKNHVFAEVFKVFSPNNEPIPIACSFHSSFSDGWTLSSTTLKPNGLSYMWCSPVSLSTYHSEIEIPNLLQTHLLRRQQIADDLGLSILTDISWEAYCTKMNASCLARRETLKRKNIVFALIEATLFELNPKYEWLGDYPKLAAKRKARGL</sequence>
<proteinExistence type="predicted"/>
<accession>A0AAW9PRY6</accession>
<name>A0AAW9PRY6_9CYAN</name>
<evidence type="ECO:0000313" key="1">
    <source>
        <dbReference type="EMBL" id="MEE3717609.1"/>
    </source>
</evidence>
<protein>
    <submittedName>
        <fullName evidence="1">Uncharacterized protein</fullName>
    </submittedName>
</protein>
<reference evidence="1" key="1">
    <citation type="submission" date="2024-01" db="EMBL/GenBank/DDBJ databases">
        <title>Bank of Algae and Cyanobacteria of the Azores (BACA) strain genomes.</title>
        <authorList>
            <person name="Luz R."/>
            <person name="Cordeiro R."/>
            <person name="Fonseca A."/>
            <person name="Goncalves V."/>
        </authorList>
    </citation>
    <scope>NUCLEOTIDE SEQUENCE</scope>
    <source>
        <strain evidence="1">BACA0141</strain>
    </source>
</reference>
<evidence type="ECO:0000313" key="2">
    <source>
        <dbReference type="Proteomes" id="UP001333818"/>
    </source>
</evidence>
<organism evidence="1 2">
    <name type="scientific">Tumidithrix elongata BACA0141</name>
    <dbReference type="NCBI Taxonomy" id="2716417"/>
    <lineage>
        <taxon>Bacteria</taxon>
        <taxon>Bacillati</taxon>
        <taxon>Cyanobacteriota</taxon>
        <taxon>Cyanophyceae</taxon>
        <taxon>Pseudanabaenales</taxon>
        <taxon>Pseudanabaenaceae</taxon>
        <taxon>Tumidithrix</taxon>
        <taxon>Tumidithrix elongata</taxon>
    </lineage>
</organism>
<comment type="caution">
    <text evidence="1">The sequence shown here is derived from an EMBL/GenBank/DDBJ whole genome shotgun (WGS) entry which is preliminary data.</text>
</comment>
<dbReference type="EMBL" id="JAZBJZ010000046">
    <property type="protein sequence ID" value="MEE3717609.1"/>
    <property type="molecule type" value="Genomic_DNA"/>
</dbReference>
<keyword evidence="2" id="KW-1185">Reference proteome</keyword>
<gene>
    <name evidence="1" type="ORF">V2H45_12665</name>
</gene>
<dbReference type="RefSeq" id="WP_330484039.1">
    <property type="nucleotide sequence ID" value="NZ_JAZBJZ010000046.1"/>
</dbReference>
<dbReference type="Proteomes" id="UP001333818">
    <property type="component" value="Unassembled WGS sequence"/>
</dbReference>
<dbReference type="AlphaFoldDB" id="A0AAW9PRY6"/>